<dbReference type="InterPro" id="IPR031985">
    <property type="entry name" value="DUF4787"/>
</dbReference>
<sequence length="129" mass="14979">MVQPKTVKTSSTSQFVVVAVKILLVLLILFLLPKLVEAKRRRKDQPRRTAIEARKLRLHCETQVCGACIMEENLNCVSMCLSPACFETVYGNEPLEDGELDFERTKQFDDCFMEESRNARKRRNNQRKK</sequence>
<dbReference type="EMBL" id="HBIM01007408">
    <property type="protein sequence ID" value="CAE0408577.1"/>
    <property type="molecule type" value="Transcribed_RNA"/>
</dbReference>
<evidence type="ECO:0000313" key="2">
    <source>
        <dbReference type="EMBL" id="CAE0408577.1"/>
    </source>
</evidence>
<accession>A0A7S3P5K9</accession>
<organism evidence="2">
    <name type="scientific">Amphora coffeiformis</name>
    <dbReference type="NCBI Taxonomy" id="265554"/>
    <lineage>
        <taxon>Eukaryota</taxon>
        <taxon>Sar</taxon>
        <taxon>Stramenopiles</taxon>
        <taxon>Ochrophyta</taxon>
        <taxon>Bacillariophyta</taxon>
        <taxon>Bacillariophyceae</taxon>
        <taxon>Bacillariophycidae</taxon>
        <taxon>Thalassiophysales</taxon>
        <taxon>Catenulaceae</taxon>
        <taxon>Amphora</taxon>
    </lineage>
</organism>
<keyword evidence="1" id="KW-1133">Transmembrane helix</keyword>
<dbReference type="PANTHER" id="PTHR35455:SF1">
    <property type="entry name" value="AGAP005842-PA"/>
    <property type="match status" value="1"/>
</dbReference>
<reference evidence="2" key="1">
    <citation type="submission" date="2021-01" db="EMBL/GenBank/DDBJ databases">
        <authorList>
            <person name="Corre E."/>
            <person name="Pelletier E."/>
            <person name="Niang G."/>
            <person name="Scheremetjew M."/>
            <person name="Finn R."/>
            <person name="Kale V."/>
            <person name="Holt S."/>
            <person name="Cochrane G."/>
            <person name="Meng A."/>
            <person name="Brown T."/>
            <person name="Cohen L."/>
        </authorList>
    </citation>
    <scope>NUCLEOTIDE SEQUENCE</scope>
    <source>
        <strain evidence="2">CCMP127</strain>
    </source>
</reference>
<keyword evidence="1" id="KW-0472">Membrane</keyword>
<feature type="transmembrane region" description="Helical" evidence="1">
    <location>
        <begin position="12"/>
        <end position="32"/>
    </location>
</feature>
<evidence type="ECO:0000256" key="1">
    <source>
        <dbReference type="SAM" id="Phobius"/>
    </source>
</evidence>
<dbReference type="Pfam" id="PF16029">
    <property type="entry name" value="DUF4787"/>
    <property type="match status" value="1"/>
</dbReference>
<gene>
    <name evidence="2" type="ORF">ACOF00016_LOCUS6310</name>
</gene>
<proteinExistence type="predicted"/>
<name>A0A7S3P5K9_9STRA</name>
<protein>
    <submittedName>
        <fullName evidence="2">Uncharacterized protein</fullName>
    </submittedName>
</protein>
<keyword evidence="1" id="KW-0812">Transmembrane</keyword>
<dbReference type="PANTHER" id="PTHR35455">
    <property type="entry name" value="UNNAMED PRODUCT"/>
    <property type="match status" value="1"/>
</dbReference>
<dbReference type="AlphaFoldDB" id="A0A7S3P5K9"/>